<evidence type="ECO:0000313" key="2">
    <source>
        <dbReference type="Proteomes" id="UP000054995"/>
    </source>
</evidence>
<gene>
    <name evidence="1" type="ORF">T4D_131</name>
</gene>
<comment type="caution">
    <text evidence="1">The sequence shown here is derived from an EMBL/GenBank/DDBJ whole genome shotgun (WGS) entry which is preliminary data.</text>
</comment>
<dbReference type="EMBL" id="JYDT01000037">
    <property type="protein sequence ID" value="KRY88907.1"/>
    <property type="molecule type" value="Genomic_DNA"/>
</dbReference>
<dbReference type="OrthoDB" id="10323596at2759"/>
<sequence length="64" mass="7056">MISVDHSTIEWLICQSVSTAEQRKLNETHEQTVPTTSQSKQVKIGTRISGRYCYSAGKDPADGS</sequence>
<dbReference type="AlphaFoldDB" id="A0A0V1FS96"/>
<accession>A0A0V1FS96</accession>
<name>A0A0V1FS96_TRIPS</name>
<protein>
    <submittedName>
        <fullName evidence="1">Uncharacterized protein</fullName>
    </submittedName>
</protein>
<dbReference type="Proteomes" id="UP000054995">
    <property type="component" value="Unassembled WGS sequence"/>
</dbReference>
<evidence type="ECO:0000313" key="1">
    <source>
        <dbReference type="EMBL" id="KRY88907.1"/>
    </source>
</evidence>
<keyword evidence="2" id="KW-1185">Reference proteome</keyword>
<organism evidence="1 2">
    <name type="scientific">Trichinella pseudospiralis</name>
    <name type="common">Parasitic roundworm</name>
    <dbReference type="NCBI Taxonomy" id="6337"/>
    <lineage>
        <taxon>Eukaryota</taxon>
        <taxon>Metazoa</taxon>
        <taxon>Ecdysozoa</taxon>
        <taxon>Nematoda</taxon>
        <taxon>Enoplea</taxon>
        <taxon>Dorylaimia</taxon>
        <taxon>Trichinellida</taxon>
        <taxon>Trichinellidae</taxon>
        <taxon>Trichinella</taxon>
    </lineage>
</organism>
<reference evidence="1 2" key="1">
    <citation type="submission" date="2015-01" db="EMBL/GenBank/DDBJ databases">
        <title>Evolution of Trichinella species and genotypes.</title>
        <authorList>
            <person name="Korhonen P.K."/>
            <person name="Edoardo P."/>
            <person name="Giuseppe L.R."/>
            <person name="Gasser R.B."/>
        </authorList>
    </citation>
    <scope>NUCLEOTIDE SEQUENCE [LARGE SCALE GENOMIC DNA]</scope>
    <source>
        <strain evidence="1">ISS470</strain>
    </source>
</reference>
<proteinExistence type="predicted"/>